<gene>
    <name evidence="1" type="primary">59</name>
    <name evidence="1" type="ORF">PBI_INDLULAMITHI_59</name>
</gene>
<proteinExistence type="predicted"/>
<protein>
    <submittedName>
        <fullName evidence="1">Uncharacterized protein</fullName>
    </submittedName>
</protein>
<accession>A0A649VCN6</accession>
<organism evidence="1 2">
    <name type="scientific">Mycobacterium phage Indlulamithi</name>
    <dbReference type="NCBI Taxonomy" id="2656582"/>
    <lineage>
        <taxon>Viruses</taxon>
        <taxon>Duplodnaviria</taxon>
        <taxon>Heunggongvirae</taxon>
        <taxon>Uroviricota</taxon>
        <taxon>Caudoviricetes</taxon>
        <taxon>Indlulamithivirus</taxon>
        <taxon>Indlulamithivirus indlulamithi</taxon>
    </lineage>
</organism>
<sequence>MRNKVRKKVRAKNVEKHRRRLEDQRLIDFHKTLADEIRAERQRQTESNR</sequence>
<dbReference type="KEGG" id="vg:55624496"/>
<keyword evidence="2" id="KW-1185">Reference proteome</keyword>
<dbReference type="Proteomes" id="UP000423609">
    <property type="component" value="Segment"/>
</dbReference>
<reference evidence="1 2" key="1">
    <citation type="submission" date="2019-10" db="EMBL/GenBank/DDBJ databases">
        <authorList>
            <person name="Garlena R.A."/>
            <person name="Russell D.A."/>
            <person name="Pope W.H."/>
            <person name="Jacobs-Sera D."/>
            <person name="Hatfull G.F."/>
        </authorList>
    </citation>
    <scope>NUCLEOTIDE SEQUENCE [LARGE SCALE GENOMIC DNA]</scope>
</reference>
<dbReference type="RefSeq" id="YP_009853811.1">
    <property type="nucleotide sequence ID" value="NC_048824.1"/>
</dbReference>
<evidence type="ECO:0000313" key="2">
    <source>
        <dbReference type="Proteomes" id="UP000423609"/>
    </source>
</evidence>
<evidence type="ECO:0000313" key="1">
    <source>
        <dbReference type="EMBL" id="QGJ90098.1"/>
    </source>
</evidence>
<name>A0A649VCN6_9CAUD</name>
<dbReference type="EMBL" id="MN585993">
    <property type="protein sequence ID" value="QGJ90098.1"/>
    <property type="molecule type" value="Genomic_DNA"/>
</dbReference>
<dbReference type="GeneID" id="55624496"/>